<gene>
    <name evidence="1" type="ORF">CLUMA_CG005787</name>
</gene>
<name>A0A1J1HVU1_9DIPT</name>
<dbReference type="AlphaFoldDB" id="A0A1J1HVU1"/>
<sequence length="99" mass="11572">MSFGEKGSEGNSIFCNIQLTPVTKLELKFHNERLEKRKKSENSNDLIKCQLSVLVNNILFRNFGAVINFNQHLHIKKNFMTKSKLNQYESKIRIGIWKC</sequence>
<reference evidence="1 2" key="1">
    <citation type="submission" date="2015-04" db="EMBL/GenBank/DDBJ databases">
        <authorList>
            <person name="Syromyatnikov M.Y."/>
            <person name="Popov V.N."/>
        </authorList>
    </citation>
    <scope>NUCLEOTIDE SEQUENCE [LARGE SCALE GENOMIC DNA]</scope>
</reference>
<evidence type="ECO:0000313" key="1">
    <source>
        <dbReference type="EMBL" id="CRK92207.1"/>
    </source>
</evidence>
<dbReference type="Proteomes" id="UP000183832">
    <property type="component" value="Unassembled WGS sequence"/>
</dbReference>
<proteinExistence type="predicted"/>
<dbReference type="EMBL" id="CVRI01000024">
    <property type="protein sequence ID" value="CRK92207.1"/>
    <property type="molecule type" value="Genomic_DNA"/>
</dbReference>
<organism evidence="1 2">
    <name type="scientific">Clunio marinus</name>
    <dbReference type="NCBI Taxonomy" id="568069"/>
    <lineage>
        <taxon>Eukaryota</taxon>
        <taxon>Metazoa</taxon>
        <taxon>Ecdysozoa</taxon>
        <taxon>Arthropoda</taxon>
        <taxon>Hexapoda</taxon>
        <taxon>Insecta</taxon>
        <taxon>Pterygota</taxon>
        <taxon>Neoptera</taxon>
        <taxon>Endopterygota</taxon>
        <taxon>Diptera</taxon>
        <taxon>Nematocera</taxon>
        <taxon>Chironomoidea</taxon>
        <taxon>Chironomidae</taxon>
        <taxon>Clunio</taxon>
    </lineage>
</organism>
<accession>A0A1J1HVU1</accession>
<keyword evidence="2" id="KW-1185">Reference proteome</keyword>
<evidence type="ECO:0000313" key="2">
    <source>
        <dbReference type="Proteomes" id="UP000183832"/>
    </source>
</evidence>
<protein>
    <submittedName>
        <fullName evidence="1">CLUMA_CG005787, isoform A</fullName>
    </submittedName>
</protein>